<feature type="transmembrane region" description="Helical" evidence="1">
    <location>
        <begin position="202"/>
        <end position="230"/>
    </location>
</feature>
<dbReference type="EMBL" id="JAAZSQ010000001">
    <property type="protein sequence ID" value="NKX53174.1"/>
    <property type="molecule type" value="Genomic_DNA"/>
</dbReference>
<proteinExistence type="predicted"/>
<comment type="caution">
    <text evidence="2">The sequence shown here is derived from an EMBL/GenBank/DDBJ whole genome shotgun (WGS) entry which is preliminary data.</text>
</comment>
<feature type="transmembrane region" description="Helical" evidence="1">
    <location>
        <begin position="173"/>
        <end position="190"/>
    </location>
</feature>
<keyword evidence="1" id="KW-1133">Transmembrane helix</keyword>
<dbReference type="RefSeq" id="WP_168484518.1">
    <property type="nucleotide sequence ID" value="NZ_JAAZSQ010000001.1"/>
</dbReference>
<dbReference type="Pfam" id="PF07087">
    <property type="entry name" value="DUF1353"/>
    <property type="match status" value="1"/>
</dbReference>
<organism evidence="2 3">
    <name type="scientific">Arthrobacter mobilis</name>
    <dbReference type="NCBI Taxonomy" id="2724944"/>
    <lineage>
        <taxon>Bacteria</taxon>
        <taxon>Bacillati</taxon>
        <taxon>Actinomycetota</taxon>
        <taxon>Actinomycetes</taxon>
        <taxon>Micrococcales</taxon>
        <taxon>Micrococcaceae</taxon>
        <taxon>Arthrobacter</taxon>
    </lineage>
</organism>
<protein>
    <submittedName>
        <fullName evidence="2">DUF1353 domain-containing protein</fullName>
    </submittedName>
</protein>
<keyword evidence="3" id="KW-1185">Reference proteome</keyword>
<gene>
    <name evidence="2" type="ORF">HGG74_01215</name>
</gene>
<keyword evidence="1" id="KW-0472">Membrane</keyword>
<evidence type="ECO:0000313" key="3">
    <source>
        <dbReference type="Proteomes" id="UP000544090"/>
    </source>
</evidence>
<accession>A0A7X6HB87</accession>
<dbReference type="AlphaFoldDB" id="A0A7X6HB87"/>
<reference evidence="2 3" key="1">
    <citation type="submission" date="2020-04" db="EMBL/GenBank/DDBJ databases">
        <title>Arthrobacter sp. nov.</title>
        <authorList>
            <person name="Liu S."/>
        </authorList>
    </citation>
    <scope>NUCLEOTIDE SEQUENCE [LARGE SCALE GENOMIC DNA]</scope>
    <source>
        <strain evidence="2 3">E918</strain>
    </source>
</reference>
<dbReference type="InterPro" id="IPR010767">
    <property type="entry name" value="Phage_CGC-2007_Cje0229"/>
</dbReference>
<sequence>MPFYQDASATRPLTALHLVQRTRRLFQLAEPIYYRRRGTDGVVTVLAHDLTRGPEGNSSDLASVPTWMWGLVASYGRQSAPALLHDQRTVETMQLPPQEALRQRRIYDEEFRQALLETGVAQLRARLMWAVVSADNHWSHTRVRGKLLVSAVAAGVLALLAGIVLSLAAGSPVPLAVALAAAAVLSALWGRDWAVAATLAGMFGLFAPVLAAAWAGQLLLWLCEVLWWLAAGALAHQPAPAPVPGPLARSRVL</sequence>
<feature type="transmembrane region" description="Helical" evidence="1">
    <location>
        <begin position="147"/>
        <end position="167"/>
    </location>
</feature>
<dbReference type="Proteomes" id="UP000544090">
    <property type="component" value="Unassembled WGS sequence"/>
</dbReference>
<name>A0A7X6HB87_9MICC</name>
<keyword evidence="1" id="KW-0812">Transmembrane</keyword>
<evidence type="ECO:0000256" key="1">
    <source>
        <dbReference type="SAM" id="Phobius"/>
    </source>
</evidence>
<evidence type="ECO:0000313" key="2">
    <source>
        <dbReference type="EMBL" id="NKX53174.1"/>
    </source>
</evidence>